<dbReference type="EMBL" id="KN817559">
    <property type="protein sequence ID" value="KJA21362.1"/>
    <property type="molecule type" value="Genomic_DNA"/>
</dbReference>
<organism evidence="2 3">
    <name type="scientific">Hypholoma sublateritium (strain FD-334 SS-4)</name>
    <dbReference type="NCBI Taxonomy" id="945553"/>
    <lineage>
        <taxon>Eukaryota</taxon>
        <taxon>Fungi</taxon>
        <taxon>Dikarya</taxon>
        <taxon>Basidiomycota</taxon>
        <taxon>Agaricomycotina</taxon>
        <taxon>Agaricomycetes</taxon>
        <taxon>Agaricomycetidae</taxon>
        <taxon>Agaricales</taxon>
        <taxon>Agaricineae</taxon>
        <taxon>Strophariaceae</taxon>
        <taxon>Hypholoma</taxon>
    </lineage>
</organism>
<dbReference type="OMA" id="WEADVTH"/>
<feature type="compositionally biased region" description="Basic and acidic residues" evidence="1">
    <location>
        <begin position="322"/>
        <end position="333"/>
    </location>
</feature>
<dbReference type="AlphaFoldDB" id="A0A0D2L3K7"/>
<dbReference type="OrthoDB" id="3056056at2759"/>
<evidence type="ECO:0000256" key="1">
    <source>
        <dbReference type="SAM" id="MobiDB-lite"/>
    </source>
</evidence>
<feature type="region of interest" description="Disordered" evidence="1">
    <location>
        <begin position="310"/>
        <end position="359"/>
    </location>
</feature>
<reference evidence="3" key="1">
    <citation type="submission" date="2014-04" db="EMBL/GenBank/DDBJ databases">
        <title>Evolutionary Origins and Diversification of the Mycorrhizal Mutualists.</title>
        <authorList>
            <consortium name="DOE Joint Genome Institute"/>
            <consortium name="Mycorrhizal Genomics Consortium"/>
            <person name="Kohler A."/>
            <person name="Kuo A."/>
            <person name="Nagy L.G."/>
            <person name="Floudas D."/>
            <person name="Copeland A."/>
            <person name="Barry K.W."/>
            <person name="Cichocki N."/>
            <person name="Veneault-Fourrey C."/>
            <person name="LaButti K."/>
            <person name="Lindquist E.A."/>
            <person name="Lipzen A."/>
            <person name="Lundell T."/>
            <person name="Morin E."/>
            <person name="Murat C."/>
            <person name="Riley R."/>
            <person name="Ohm R."/>
            <person name="Sun H."/>
            <person name="Tunlid A."/>
            <person name="Henrissat B."/>
            <person name="Grigoriev I.V."/>
            <person name="Hibbett D.S."/>
            <person name="Martin F."/>
        </authorList>
    </citation>
    <scope>NUCLEOTIDE SEQUENCE [LARGE SCALE GENOMIC DNA]</scope>
    <source>
        <strain evidence="3">FD-334 SS-4</strain>
    </source>
</reference>
<proteinExistence type="predicted"/>
<evidence type="ECO:0000313" key="3">
    <source>
        <dbReference type="Proteomes" id="UP000054270"/>
    </source>
</evidence>
<dbReference type="Proteomes" id="UP000054270">
    <property type="component" value="Unassembled WGS sequence"/>
</dbReference>
<keyword evidence="3" id="KW-1185">Reference proteome</keyword>
<accession>A0A0D2L3K7</accession>
<sequence>MASTSTAHPQPPELDFVAIAKTTRKTLDRLASFAHMQRLVSDHRYAQGHAHSSDENPLLTKILNKISTLIHHIDSSMLVTQLGYQLASDALIFCDTEAKDWEADVTHDTLRDIAGHALEISTGVMEGFREIKQEVYKIAASTKDDMFLVLVPADSTHSEPLKIHLKDVGTDLVANLGLLSDYSRSMTSLAEWCQWVKADLSTETPSLLPAADALPDDAARKSVRWAEMKDAFQEYYNVVHVAHLRFPELLGVSAAAWKAVTLPGSKPPSTAPHSVHEGFEGAAHTARHGLLPLRSFRAVAGAFTRGRGIFRRKHSHGAGAPEKGKDREEEHPQVRVPSPSSVTSPSRYSLPSQPRQADAPQLKGRFSFSCCSINLFHDGVALLENHCCMIR</sequence>
<feature type="compositionally biased region" description="Low complexity" evidence="1">
    <location>
        <begin position="334"/>
        <end position="352"/>
    </location>
</feature>
<name>A0A0D2L3K7_HYPSF</name>
<protein>
    <submittedName>
        <fullName evidence="2">Uncharacterized protein</fullName>
    </submittedName>
</protein>
<gene>
    <name evidence="2" type="ORF">HYPSUDRAFT_187632</name>
</gene>
<evidence type="ECO:0000313" key="2">
    <source>
        <dbReference type="EMBL" id="KJA21362.1"/>
    </source>
</evidence>